<dbReference type="GO" id="GO:0002764">
    <property type="term" value="P:immune response-regulating signaling pathway"/>
    <property type="evidence" value="ECO:0000318"/>
    <property type="project" value="GO_Central"/>
</dbReference>
<feature type="region of interest" description="Disordered" evidence="10">
    <location>
        <begin position="439"/>
        <end position="490"/>
    </location>
</feature>
<evidence type="ECO:0000256" key="5">
    <source>
        <dbReference type="ARBA" id="ARBA00023157"/>
    </source>
</evidence>
<dbReference type="CDD" id="cd05751">
    <property type="entry name" value="IgC2_D1_LILR_KIR_like"/>
    <property type="match status" value="1"/>
</dbReference>
<feature type="compositionally biased region" description="Polar residues" evidence="10">
    <location>
        <begin position="1"/>
        <end position="11"/>
    </location>
</feature>
<dbReference type="GO" id="GO:0032396">
    <property type="term" value="F:inhibitory MHC class I receptor activity"/>
    <property type="evidence" value="ECO:0000318"/>
    <property type="project" value="GO_Central"/>
</dbReference>
<keyword evidence="3" id="KW-0391">Immunity</keyword>
<keyword evidence="7" id="KW-0393">Immunoglobulin domain</keyword>
<dbReference type="InterPro" id="IPR013783">
    <property type="entry name" value="Ig-like_fold"/>
</dbReference>
<keyword evidence="5 9" id="KW-1015">Disulfide bond</keyword>
<evidence type="ECO:0000313" key="12">
    <source>
        <dbReference type="Ensembl" id="ENSPTRP00000092678.1"/>
    </source>
</evidence>
<evidence type="ECO:0000256" key="7">
    <source>
        <dbReference type="ARBA" id="ARBA00023319"/>
    </source>
</evidence>
<dbReference type="Pfam" id="PF13895">
    <property type="entry name" value="Ig_2"/>
    <property type="match status" value="1"/>
</dbReference>
<dbReference type="SMART" id="SM00408">
    <property type="entry name" value="IGc2"/>
    <property type="match status" value="3"/>
</dbReference>
<dbReference type="PANTHER" id="PTHR11738:SF170">
    <property type="entry name" value="LEUKOCYTE IMMUNOGLOBULIN-LIKE RECEPTOR SUBFAMILY A MEMBER 3-RELATED"/>
    <property type="match status" value="1"/>
</dbReference>
<feature type="disulfide bond" evidence="9">
    <location>
        <begin position="145"/>
        <end position="197"/>
    </location>
</feature>
<dbReference type="GeneTree" id="ENSGT01100000263478"/>
<evidence type="ECO:0000313" key="13">
    <source>
        <dbReference type="Proteomes" id="UP000002277"/>
    </source>
</evidence>
<evidence type="ECO:0000256" key="2">
    <source>
        <dbReference type="ARBA" id="ARBA00022737"/>
    </source>
</evidence>
<sequence>GDKSLTGNSLPGLSLGPRTHVQAGPLPKPTLWAEPGSVITQGSPVTLRCQGSLETQEYHLYREKKTVLWITRIPQELVKKGQFPIPSITWEHAGRYRCYYGSHTAGRSESSDPLELVVTGFYNKPTLSAQPSPVVASGENMTVQCDSQVAFHGFTLCKEGEDEHPQCLNSQLHAHGSSRAIFSVGPVSSSRRWSYRCYGYDLSSPYEWSSPSDLLELLVPGVSKKPSLSVQPGPVVAPEESLTLQCGSDVGYDRFVLYKDGERDFLQLPGWQPQAGLSQANFTLGPVSRSHGGQYRCYGAHNVSSEWSAPSDPLDILITGQTPARPSLSVQPGPTVASGENVTLLCQSWQQFHTFLLTKAGAADAPLHLRSTQKSPQYQAEFPMSPVTSAHAGTYSCYGSWSSNPYLLTHPSEPLELVVSGGGLDPVLSELKGSAQALPQESSGLGWSERGSERGSARGGLTLRGKEENGALPGLPTLRGITSIMDRRGG</sequence>
<dbReference type="Ensembl" id="ENSPTRT00000092797.1">
    <property type="protein sequence ID" value="ENSPTRP00000092678.1"/>
    <property type="gene ID" value="ENSPTRG00000050080.1"/>
</dbReference>
<organism evidence="12 13">
    <name type="scientific">Pan troglodytes</name>
    <name type="common">Chimpanzee</name>
    <dbReference type="NCBI Taxonomy" id="9598"/>
    <lineage>
        <taxon>Eukaryota</taxon>
        <taxon>Metazoa</taxon>
        <taxon>Chordata</taxon>
        <taxon>Craniata</taxon>
        <taxon>Vertebrata</taxon>
        <taxon>Euteleostomi</taxon>
        <taxon>Mammalia</taxon>
        <taxon>Eutheria</taxon>
        <taxon>Euarchontoglires</taxon>
        <taxon>Primates</taxon>
        <taxon>Haplorrhini</taxon>
        <taxon>Catarrhini</taxon>
        <taxon>Hominidae</taxon>
        <taxon>Pan</taxon>
    </lineage>
</organism>
<dbReference type="SMART" id="SM00409">
    <property type="entry name" value="IG"/>
    <property type="match status" value="3"/>
</dbReference>
<evidence type="ECO:0000256" key="8">
    <source>
        <dbReference type="ARBA" id="ARBA00056567"/>
    </source>
</evidence>
<dbReference type="Pfam" id="PF13927">
    <property type="entry name" value="Ig_3"/>
    <property type="match status" value="1"/>
</dbReference>
<reference evidence="12" key="2">
    <citation type="submission" date="2025-09" db="UniProtKB">
        <authorList>
            <consortium name="Ensembl"/>
        </authorList>
    </citation>
    <scope>IDENTIFICATION</scope>
</reference>
<evidence type="ECO:0000256" key="10">
    <source>
        <dbReference type="SAM" id="MobiDB-lite"/>
    </source>
</evidence>
<dbReference type="GO" id="GO:0005886">
    <property type="term" value="C:plasma membrane"/>
    <property type="evidence" value="ECO:0000318"/>
    <property type="project" value="GO_Central"/>
</dbReference>
<dbReference type="PROSITE" id="PS50835">
    <property type="entry name" value="IG_LIKE"/>
    <property type="match status" value="1"/>
</dbReference>
<dbReference type="PANTHER" id="PTHR11738">
    <property type="entry name" value="MHC CLASS I NK CELL RECEPTOR"/>
    <property type="match status" value="1"/>
</dbReference>
<keyword evidence="4" id="KW-1064">Adaptive immunity</keyword>
<keyword evidence="13" id="KW-1185">Reference proteome</keyword>
<evidence type="ECO:0000256" key="9">
    <source>
        <dbReference type="PIRSR" id="PIRSR001979-1"/>
    </source>
</evidence>
<comment type="function">
    <text evidence="8">May act as receptor for class I MHC antigens.</text>
</comment>
<dbReference type="PIRSF" id="PIRSF001979">
    <property type="entry name" value="Alpha_1B_glycoprot_prd"/>
    <property type="match status" value="1"/>
</dbReference>
<reference evidence="12" key="1">
    <citation type="submission" date="2025-08" db="UniProtKB">
        <authorList>
            <consortium name="Ensembl"/>
        </authorList>
    </citation>
    <scope>IDENTIFICATION</scope>
</reference>
<keyword evidence="2" id="KW-0677">Repeat</keyword>
<dbReference type="GO" id="GO:0002250">
    <property type="term" value="P:adaptive immune response"/>
    <property type="evidence" value="ECO:0007669"/>
    <property type="project" value="UniProtKB-KW"/>
</dbReference>
<dbReference type="SUPFAM" id="SSF48726">
    <property type="entry name" value="Immunoglobulin"/>
    <property type="match status" value="4"/>
</dbReference>
<evidence type="ECO:0000256" key="3">
    <source>
        <dbReference type="ARBA" id="ARBA00022859"/>
    </source>
</evidence>
<proteinExistence type="predicted"/>
<evidence type="ECO:0000256" key="4">
    <source>
        <dbReference type="ARBA" id="ARBA00023130"/>
    </source>
</evidence>
<protein>
    <recommendedName>
        <fullName evidence="11">Ig-like domain-containing protein</fullName>
    </recommendedName>
</protein>
<feature type="domain" description="Ig-like" evidence="11">
    <location>
        <begin position="27"/>
        <end position="115"/>
    </location>
</feature>
<dbReference type="Bgee" id="ENSPTRG00000050080">
    <property type="expression patterns" value="Expressed in spleen and 5 other cell types or tissues"/>
</dbReference>
<name>A0A2I3TU02_PANTR</name>
<dbReference type="InParanoid" id="A0A2I3TU02"/>
<dbReference type="InterPro" id="IPR003599">
    <property type="entry name" value="Ig_sub"/>
</dbReference>
<dbReference type="Proteomes" id="UP000002277">
    <property type="component" value="Unplaced"/>
</dbReference>
<keyword evidence="6" id="KW-0325">Glycoprotein</keyword>
<dbReference type="InterPro" id="IPR007110">
    <property type="entry name" value="Ig-like_dom"/>
</dbReference>
<accession>A0A2I3TU02</accession>
<dbReference type="InterPro" id="IPR036179">
    <property type="entry name" value="Ig-like_dom_sf"/>
</dbReference>
<dbReference type="OMA" id="ASWIMRI"/>
<evidence type="ECO:0000259" key="11">
    <source>
        <dbReference type="PROSITE" id="PS50835"/>
    </source>
</evidence>
<dbReference type="InterPro" id="IPR003598">
    <property type="entry name" value="Ig_sub2"/>
</dbReference>
<dbReference type="InterPro" id="IPR016332">
    <property type="entry name" value="A1B_glyco/leuk_Ig-like_rcpt"/>
</dbReference>
<dbReference type="AlphaFoldDB" id="A0A2I3TU02"/>
<dbReference type="Pfam" id="PF00047">
    <property type="entry name" value="ig"/>
    <property type="match status" value="1"/>
</dbReference>
<dbReference type="Gene3D" id="2.60.40.10">
    <property type="entry name" value="Immunoglobulins"/>
    <property type="match status" value="4"/>
</dbReference>
<evidence type="ECO:0000256" key="1">
    <source>
        <dbReference type="ARBA" id="ARBA00022729"/>
    </source>
</evidence>
<keyword evidence="1" id="KW-0732">Signal</keyword>
<feature type="disulfide bond" evidence="9">
    <location>
        <begin position="49"/>
        <end position="98"/>
    </location>
</feature>
<dbReference type="FunFam" id="2.60.40.10:FF:000049">
    <property type="entry name" value="Leukocyte immunoglobulin-like receptor subfamily B member 1"/>
    <property type="match status" value="4"/>
</dbReference>
<dbReference type="InterPro" id="IPR050412">
    <property type="entry name" value="Ig-like_Receptors_ImmuneReg"/>
</dbReference>
<feature type="region of interest" description="Disordered" evidence="10">
    <location>
        <begin position="1"/>
        <end position="27"/>
    </location>
</feature>
<dbReference type="GO" id="GO:0140105">
    <property type="term" value="P:interleukin-10-mediated signaling pathway"/>
    <property type="evidence" value="ECO:0000318"/>
    <property type="project" value="GO_Central"/>
</dbReference>
<evidence type="ECO:0000256" key="6">
    <source>
        <dbReference type="ARBA" id="ARBA00023180"/>
    </source>
</evidence>
<dbReference type="InterPro" id="IPR013151">
    <property type="entry name" value="Immunoglobulin_dom"/>
</dbReference>